<feature type="signal peptide" evidence="1">
    <location>
        <begin position="1"/>
        <end position="24"/>
    </location>
</feature>
<sequence length="145" mass="15578">MRIVRTLAAGLILIVLGVSPAASASPATLALLAQMHRVFERTNPLIAQVHVLDVIDDATRPGHLYAALATGVTRAPSSGKDELFGVFVLDSTLTRVMKTIEVLPSGKLLDYYVCISFPCADTLLVRGYGASDHGAPVYHRHAWAR</sequence>
<reference evidence="2" key="1">
    <citation type="submission" date="2020-07" db="EMBL/GenBank/DDBJ databases">
        <title>Huge and variable diversity of episymbiotic CPR bacteria and DPANN archaea in groundwater ecosystems.</title>
        <authorList>
            <person name="He C.Y."/>
            <person name="Keren R."/>
            <person name="Whittaker M."/>
            <person name="Farag I.F."/>
            <person name="Doudna J."/>
            <person name="Cate J.H.D."/>
            <person name="Banfield J.F."/>
        </authorList>
    </citation>
    <scope>NUCLEOTIDE SEQUENCE</scope>
    <source>
        <strain evidence="2">NC_groundwater_928_Pr1_S-0.2um_72_17</strain>
    </source>
</reference>
<protein>
    <submittedName>
        <fullName evidence="2">Uncharacterized protein</fullName>
    </submittedName>
</protein>
<evidence type="ECO:0000313" key="2">
    <source>
        <dbReference type="EMBL" id="MBI3540466.1"/>
    </source>
</evidence>
<dbReference type="EMBL" id="JACQAY010000310">
    <property type="protein sequence ID" value="MBI3540466.1"/>
    <property type="molecule type" value="Genomic_DNA"/>
</dbReference>
<gene>
    <name evidence="2" type="ORF">HY076_09360</name>
</gene>
<evidence type="ECO:0000256" key="1">
    <source>
        <dbReference type="SAM" id="SignalP"/>
    </source>
</evidence>
<accession>A0A9D6L8C7</accession>
<organism evidence="2 3">
    <name type="scientific">Eiseniibacteriota bacterium</name>
    <dbReference type="NCBI Taxonomy" id="2212470"/>
    <lineage>
        <taxon>Bacteria</taxon>
        <taxon>Candidatus Eiseniibacteriota</taxon>
    </lineage>
</organism>
<feature type="chain" id="PRO_5039193499" evidence="1">
    <location>
        <begin position="25"/>
        <end position="145"/>
    </location>
</feature>
<evidence type="ECO:0000313" key="3">
    <source>
        <dbReference type="Proteomes" id="UP000807850"/>
    </source>
</evidence>
<name>A0A9D6L8C7_UNCEI</name>
<dbReference type="AlphaFoldDB" id="A0A9D6L8C7"/>
<comment type="caution">
    <text evidence="2">The sequence shown here is derived from an EMBL/GenBank/DDBJ whole genome shotgun (WGS) entry which is preliminary data.</text>
</comment>
<proteinExistence type="predicted"/>
<dbReference type="Proteomes" id="UP000807850">
    <property type="component" value="Unassembled WGS sequence"/>
</dbReference>
<keyword evidence="1" id="KW-0732">Signal</keyword>